<gene>
    <name evidence="3" type="ORF">DL89DRAFT_264015</name>
</gene>
<dbReference type="InterPro" id="IPR035940">
    <property type="entry name" value="CAP_sf"/>
</dbReference>
<accession>A0A1Y1WKE0</accession>
<evidence type="ECO:0000313" key="3">
    <source>
        <dbReference type="EMBL" id="ORX74019.1"/>
    </source>
</evidence>
<dbReference type="OrthoDB" id="568194at2759"/>
<reference evidence="3 4" key="1">
    <citation type="submission" date="2016-07" db="EMBL/GenBank/DDBJ databases">
        <title>Pervasive Adenine N6-methylation of Active Genes in Fungi.</title>
        <authorList>
            <consortium name="DOE Joint Genome Institute"/>
            <person name="Mondo S.J."/>
            <person name="Dannebaum R.O."/>
            <person name="Kuo R.C."/>
            <person name="Labutti K."/>
            <person name="Haridas S."/>
            <person name="Kuo A."/>
            <person name="Salamov A."/>
            <person name="Ahrendt S.R."/>
            <person name="Lipzen A."/>
            <person name="Sullivan W."/>
            <person name="Andreopoulos W.B."/>
            <person name="Clum A."/>
            <person name="Lindquist E."/>
            <person name="Daum C."/>
            <person name="Ramamoorthy G.K."/>
            <person name="Gryganskyi A."/>
            <person name="Culley D."/>
            <person name="Magnuson J.K."/>
            <person name="James T.Y."/>
            <person name="O'Malley M.A."/>
            <person name="Stajich J.E."/>
            <person name="Spatafora J.W."/>
            <person name="Visel A."/>
            <person name="Grigoriev I.V."/>
        </authorList>
    </citation>
    <scope>NUCLEOTIDE SEQUENCE [LARGE SCALE GENOMIC DNA]</scope>
    <source>
        <strain evidence="3 4">ATCC 12442</strain>
    </source>
</reference>
<dbReference type="PANTHER" id="PTHR31157">
    <property type="entry name" value="SCP DOMAIN-CONTAINING PROTEIN"/>
    <property type="match status" value="1"/>
</dbReference>
<evidence type="ECO:0000313" key="4">
    <source>
        <dbReference type="Proteomes" id="UP000193922"/>
    </source>
</evidence>
<feature type="domain" description="SCP" evidence="2">
    <location>
        <begin position="77"/>
        <end position="185"/>
    </location>
</feature>
<dbReference type="SUPFAM" id="SSF55797">
    <property type="entry name" value="PR-1-like"/>
    <property type="match status" value="1"/>
</dbReference>
<dbReference type="GeneID" id="63802714"/>
<dbReference type="AlphaFoldDB" id="A0A1Y1WKE0"/>
<sequence>MNIRFIFAALVSASSAVAGFEADTRAAYPAPIPASQAPRYIPNFPWLGPGQADQEVIYYPQNPATVNSYNMATMLCLVNRLRMSHGLQPVVYHSSLLSLAMRHALFQSRYKVITHADSSGEIGDRLTALGIDWAVLFLENVGGGANSEDAIMDAWTRSPGHLANILNPNIRFMGVQVANGFWVQDFAVPRDSRYAPTPSTVDACPTANNLYIYA</sequence>
<keyword evidence="1" id="KW-0732">Signal</keyword>
<comment type="caution">
    <text evidence="3">The sequence shown here is derived from an EMBL/GenBank/DDBJ whole genome shotgun (WGS) entry which is preliminary data.</text>
</comment>
<feature type="chain" id="PRO_5012372579" description="SCP domain-containing protein" evidence="1">
    <location>
        <begin position="20"/>
        <end position="214"/>
    </location>
</feature>
<dbReference type="Proteomes" id="UP000193922">
    <property type="component" value="Unassembled WGS sequence"/>
</dbReference>
<organism evidence="3 4">
    <name type="scientific">Linderina pennispora</name>
    <dbReference type="NCBI Taxonomy" id="61395"/>
    <lineage>
        <taxon>Eukaryota</taxon>
        <taxon>Fungi</taxon>
        <taxon>Fungi incertae sedis</taxon>
        <taxon>Zoopagomycota</taxon>
        <taxon>Kickxellomycotina</taxon>
        <taxon>Kickxellomycetes</taxon>
        <taxon>Kickxellales</taxon>
        <taxon>Kickxellaceae</taxon>
        <taxon>Linderina</taxon>
    </lineage>
</organism>
<evidence type="ECO:0000259" key="2">
    <source>
        <dbReference type="Pfam" id="PF00188"/>
    </source>
</evidence>
<dbReference type="Gene3D" id="3.40.33.10">
    <property type="entry name" value="CAP"/>
    <property type="match status" value="1"/>
</dbReference>
<dbReference type="STRING" id="61395.A0A1Y1WKE0"/>
<feature type="signal peptide" evidence="1">
    <location>
        <begin position="1"/>
        <end position="19"/>
    </location>
</feature>
<dbReference type="Pfam" id="PF00188">
    <property type="entry name" value="CAP"/>
    <property type="match status" value="1"/>
</dbReference>
<protein>
    <recommendedName>
        <fullName evidence="2">SCP domain-containing protein</fullName>
    </recommendedName>
</protein>
<evidence type="ECO:0000256" key="1">
    <source>
        <dbReference type="SAM" id="SignalP"/>
    </source>
</evidence>
<dbReference type="EMBL" id="MCFD01000001">
    <property type="protein sequence ID" value="ORX74019.1"/>
    <property type="molecule type" value="Genomic_DNA"/>
</dbReference>
<dbReference type="InterPro" id="IPR014044">
    <property type="entry name" value="CAP_dom"/>
</dbReference>
<dbReference type="RefSeq" id="XP_040747230.1">
    <property type="nucleotide sequence ID" value="XM_040886066.1"/>
</dbReference>
<dbReference type="CDD" id="cd05379">
    <property type="entry name" value="CAP_bacterial"/>
    <property type="match status" value="1"/>
</dbReference>
<keyword evidence="4" id="KW-1185">Reference proteome</keyword>
<proteinExistence type="predicted"/>
<name>A0A1Y1WKE0_9FUNG</name>
<dbReference type="PANTHER" id="PTHR31157:SF1">
    <property type="entry name" value="SCP DOMAIN-CONTAINING PROTEIN"/>
    <property type="match status" value="1"/>
</dbReference>